<feature type="transmembrane region" description="Helical" evidence="1">
    <location>
        <begin position="16"/>
        <end position="38"/>
    </location>
</feature>
<reference evidence="2 3" key="1">
    <citation type="submission" date="2023-07" db="EMBL/GenBank/DDBJ databases">
        <title>Sequencing the genomes of 1000 actinobacteria strains.</title>
        <authorList>
            <person name="Klenk H.-P."/>
        </authorList>
    </citation>
    <scope>NUCLEOTIDE SEQUENCE [LARGE SCALE GENOMIC DNA]</scope>
    <source>
        <strain evidence="2 3">DSM 44109</strain>
    </source>
</reference>
<name>A0ABT9RL76_9ACTN</name>
<sequence length="309" mass="34137">MSDLLSELGKKLAERWLTLLVLPGALFLATLAAAWQLGHTGWYEVGRLLEITDGKAKSLSASVAGTALLLIVFLLSSAACGVVAQAIGSLLERLWFAADWRRWGPPLRWLAHRRVARRQQRYRLRRDEVGRVAALSHALDGSARQDAEAELDVAARRLSEISDEAPRRPTWMGDRMQAVDIRLHRSLGLELAVVWPHLWLHVPEPTRSAVTAARTEVSRAAALGGWGLLYLLVGALWWPGLLVPVVITVTARRRARTATDGYATLVEAAVRLHVGGLARRLGFPHSTGPFPRRLGEDLTDHLRRGEGQQ</sequence>
<keyword evidence="1" id="KW-0472">Membrane</keyword>
<evidence type="ECO:0000256" key="1">
    <source>
        <dbReference type="SAM" id="Phobius"/>
    </source>
</evidence>
<proteinExistence type="predicted"/>
<keyword evidence="1" id="KW-1133">Transmembrane helix</keyword>
<feature type="transmembrane region" description="Helical" evidence="1">
    <location>
        <begin position="59"/>
        <end position="87"/>
    </location>
</feature>
<evidence type="ECO:0000313" key="3">
    <source>
        <dbReference type="Proteomes" id="UP001230426"/>
    </source>
</evidence>
<comment type="caution">
    <text evidence="2">The sequence shown here is derived from an EMBL/GenBank/DDBJ whole genome shotgun (WGS) entry which is preliminary data.</text>
</comment>
<dbReference type="Proteomes" id="UP001230426">
    <property type="component" value="Unassembled WGS sequence"/>
</dbReference>
<keyword evidence="3" id="KW-1185">Reference proteome</keyword>
<keyword evidence="1" id="KW-0812">Transmembrane</keyword>
<dbReference type="EMBL" id="JAUSRB010000002">
    <property type="protein sequence ID" value="MDP9869479.1"/>
    <property type="molecule type" value="Genomic_DNA"/>
</dbReference>
<gene>
    <name evidence="2" type="ORF">J2S55_008745</name>
</gene>
<accession>A0ABT9RL76</accession>
<evidence type="ECO:0008006" key="4">
    <source>
        <dbReference type="Google" id="ProtNLM"/>
    </source>
</evidence>
<organism evidence="2 3">
    <name type="scientific">Streptosporangium brasiliense</name>
    <dbReference type="NCBI Taxonomy" id="47480"/>
    <lineage>
        <taxon>Bacteria</taxon>
        <taxon>Bacillati</taxon>
        <taxon>Actinomycetota</taxon>
        <taxon>Actinomycetes</taxon>
        <taxon>Streptosporangiales</taxon>
        <taxon>Streptosporangiaceae</taxon>
        <taxon>Streptosporangium</taxon>
    </lineage>
</organism>
<evidence type="ECO:0000313" key="2">
    <source>
        <dbReference type="EMBL" id="MDP9869479.1"/>
    </source>
</evidence>
<feature type="transmembrane region" description="Helical" evidence="1">
    <location>
        <begin position="228"/>
        <end position="249"/>
    </location>
</feature>
<dbReference type="RefSeq" id="WP_306873436.1">
    <property type="nucleotide sequence ID" value="NZ_JAUSRB010000002.1"/>
</dbReference>
<protein>
    <recommendedName>
        <fullName evidence="4">Vegetative cell wall protein gp1</fullName>
    </recommendedName>
</protein>